<dbReference type="Pfam" id="PF13398">
    <property type="entry name" value="Peptidase_M50B"/>
    <property type="match status" value="1"/>
</dbReference>
<evidence type="ECO:0000256" key="1">
    <source>
        <dbReference type="SAM" id="MobiDB-lite"/>
    </source>
</evidence>
<organism evidence="2">
    <name type="scientific">Zea mays</name>
    <name type="common">Maize</name>
    <dbReference type="NCBI Taxonomy" id="4577"/>
    <lineage>
        <taxon>Eukaryota</taxon>
        <taxon>Viridiplantae</taxon>
        <taxon>Streptophyta</taxon>
        <taxon>Embryophyta</taxon>
        <taxon>Tracheophyta</taxon>
        <taxon>Spermatophyta</taxon>
        <taxon>Magnoliopsida</taxon>
        <taxon>Liliopsida</taxon>
        <taxon>Poales</taxon>
        <taxon>Poaceae</taxon>
        <taxon>PACMAD clade</taxon>
        <taxon>Panicoideae</taxon>
        <taxon>Andropogonodae</taxon>
        <taxon>Andropogoneae</taxon>
        <taxon>Tripsacinae</taxon>
        <taxon>Zea</taxon>
    </lineage>
</organism>
<dbReference type="PANTHER" id="PTHR33979:SF2">
    <property type="entry name" value="PEPTIDASE M50B-LIKE-DOMAIN-CONTAINING PROTEIN"/>
    <property type="match status" value="1"/>
</dbReference>
<protein>
    <submittedName>
        <fullName evidence="2">Uncharacterized protein</fullName>
    </submittedName>
</protein>
<feature type="region of interest" description="Disordered" evidence="1">
    <location>
        <begin position="17"/>
        <end position="65"/>
    </location>
</feature>
<feature type="compositionally biased region" description="Polar residues" evidence="1">
    <location>
        <begin position="17"/>
        <end position="29"/>
    </location>
</feature>
<sequence length="326" mass="35524">MAVVEACDPARIDISSKTAAPSERTTQLISGGRHAATPPLPSSCSPPTPASRSSSTVSPSPPSLHLASRARTKLRTFLLKPFKLITVFLHETSHALACKLTCGDIVGLAAQEPVSYLAEDLFEFSHQGVSSMVRYAELRLMATFQAASSELEWCQKCLLLLLPQFDPAIEMMTAFWTANLKLTTYPKYSDAAALFLRLSSAADKCNAINSQCKVLQHPRLRLQVTQSSPQPLLLVALPSSAHLRPLRHGRRRVAADGLVCSAAQKYFGPRWVRWSSFTDCLVLLPTICLEEVPRGFRSVFSGANKIGDGGFSSVFSDANNDFVLLC</sequence>
<dbReference type="PANTHER" id="PTHR33979">
    <property type="entry name" value="OS02G0221600 PROTEIN"/>
    <property type="match status" value="1"/>
</dbReference>
<evidence type="ECO:0000313" key="2">
    <source>
        <dbReference type="EMBL" id="PWZ37338.1"/>
    </source>
</evidence>
<dbReference type="AlphaFoldDB" id="A0A3L6FR05"/>
<name>A0A3L6FR05_MAIZE</name>
<dbReference type="EMBL" id="NCVQ01000003">
    <property type="protein sequence ID" value="PWZ37338.1"/>
    <property type="molecule type" value="Genomic_DNA"/>
</dbReference>
<gene>
    <name evidence="2" type="ORF">Zm00014a_011344</name>
</gene>
<dbReference type="InterPro" id="IPR049500">
    <property type="entry name" value="Peptidase_M50B-like"/>
</dbReference>
<comment type="caution">
    <text evidence="2">The sequence shown here is derived from an EMBL/GenBank/DDBJ whole genome shotgun (WGS) entry which is preliminary data.</text>
</comment>
<accession>A0A3L6FR05</accession>
<reference evidence="2" key="1">
    <citation type="journal article" date="2018" name="Nat. Genet.">
        <title>Extensive intraspecific gene order and gene structural variations between Mo17 and other maize genomes.</title>
        <authorList>
            <person name="Sun S."/>
            <person name="Zhou Y."/>
            <person name="Chen J."/>
            <person name="Shi J."/>
            <person name="Zhao H."/>
            <person name="Zhao H."/>
            <person name="Song W."/>
            <person name="Zhang M."/>
            <person name="Cui Y."/>
            <person name="Dong X."/>
            <person name="Liu H."/>
            <person name="Ma X."/>
            <person name="Jiao Y."/>
            <person name="Wang B."/>
            <person name="Wei X."/>
            <person name="Stein J.C."/>
            <person name="Glaubitz J.C."/>
            <person name="Lu F."/>
            <person name="Yu G."/>
            <person name="Liang C."/>
            <person name="Fengler K."/>
            <person name="Li B."/>
            <person name="Rafalski A."/>
            <person name="Schnable P.S."/>
            <person name="Ware D.H."/>
            <person name="Buckler E.S."/>
            <person name="Lai J."/>
        </authorList>
    </citation>
    <scope>NUCLEOTIDE SEQUENCE [LARGE SCALE GENOMIC DNA]</scope>
    <source>
        <tissue evidence="2">Seedling</tissue>
    </source>
</reference>
<feature type="compositionally biased region" description="Pro residues" evidence="1">
    <location>
        <begin position="38"/>
        <end position="49"/>
    </location>
</feature>
<proteinExistence type="predicted"/>
<dbReference type="Proteomes" id="UP000251960">
    <property type="component" value="Chromosome 2"/>
</dbReference>